<feature type="non-terminal residue" evidence="2">
    <location>
        <position position="115"/>
    </location>
</feature>
<feature type="non-terminal residue" evidence="2">
    <location>
        <position position="1"/>
    </location>
</feature>
<dbReference type="AlphaFoldDB" id="A0A6A6E481"/>
<evidence type="ECO:0000259" key="1">
    <source>
        <dbReference type="Pfam" id="PF06985"/>
    </source>
</evidence>
<dbReference type="InterPro" id="IPR010730">
    <property type="entry name" value="HET"/>
</dbReference>
<gene>
    <name evidence="2" type="ORF">K469DRAFT_524397</name>
</gene>
<proteinExistence type="predicted"/>
<dbReference type="Pfam" id="PF06985">
    <property type="entry name" value="HET"/>
    <property type="match status" value="1"/>
</dbReference>
<organism evidence="2 3">
    <name type="scientific">Zopfia rhizophila CBS 207.26</name>
    <dbReference type="NCBI Taxonomy" id="1314779"/>
    <lineage>
        <taxon>Eukaryota</taxon>
        <taxon>Fungi</taxon>
        <taxon>Dikarya</taxon>
        <taxon>Ascomycota</taxon>
        <taxon>Pezizomycotina</taxon>
        <taxon>Dothideomycetes</taxon>
        <taxon>Dothideomycetes incertae sedis</taxon>
        <taxon>Zopfiaceae</taxon>
        <taxon>Zopfia</taxon>
    </lineage>
</organism>
<sequence>AATIRLIDVENACLITVSSGKEVSKAYGFELCLDNVKTLLCTTRNFNGLKLRSSFRTIPYVQDLVKTVRDPMLLTQSQWIRYLWADKLRIIQDDENNKLIQLPSMAAIYKNALWS</sequence>
<name>A0A6A6E481_9PEZI</name>
<keyword evidence="3" id="KW-1185">Reference proteome</keyword>
<protein>
    <recommendedName>
        <fullName evidence="1">Heterokaryon incompatibility domain-containing protein</fullName>
    </recommendedName>
</protein>
<accession>A0A6A6E481</accession>
<feature type="domain" description="Heterokaryon incompatibility" evidence="1">
    <location>
        <begin position="61"/>
        <end position="112"/>
    </location>
</feature>
<evidence type="ECO:0000313" key="3">
    <source>
        <dbReference type="Proteomes" id="UP000800200"/>
    </source>
</evidence>
<evidence type="ECO:0000313" key="2">
    <source>
        <dbReference type="EMBL" id="KAF2186727.1"/>
    </source>
</evidence>
<dbReference type="Proteomes" id="UP000800200">
    <property type="component" value="Unassembled WGS sequence"/>
</dbReference>
<reference evidence="2" key="1">
    <citation type="journal article" date="2020" name="Stud. Mycol.">
        <title>101 Dothideomycetes genomes: a test case for predicting lifestyles and emergence of pathogens.</title>
        <authorList>
            <person name="Haridas S."/>
            <person name="Albert R."/>
            <person name="Binder M."/>
            <person name="Bloem J."/>
            <person name="Labutti K."/>
            <person name="Salamov A."/>
            <person name="Andreopoulos B."/>
            <person name="Baker S."/>
            <person name="Barry K."/>
            <person name="Bills G."/>
            <person name="Bluhm B."/>
            <person name="Cannon C."/>
            <person name="Castanera R."/>
            <person name="Culley D."/>
            <person name="Daum C."/>
            <person name="Ezra D."/>
            <person name="Gonzalez J."/>
            <person name="Henrissat B."/>
            <person name="Kuo A."/>
            <person name="Liang C."/>
            <person name="Lipzen A."/>
            <person name="Lutzoni F."/>
            <person name="Magnuson J."/>
            <person name="Mondo S."/>
            <person name="Nolan M."/>
            <person name="Ohm R."/>
            <person name="Pangilinan J."/>
            <person name="Park H.-J."/>
            <person name="Ramirez L."/>
            <person name="Alfaro M."/>
            <person name="Sun H."/>
            <person name="Tritt A."/>
            <person name="Yoshinaga Y."/>
            <person name="Zwiers L.-H."/>
            <person name="Turgeon B."/>
            <person name="Goodwin S."/>
            <person name="Spatafora J."/>
            <person name="Crous P."/>
            <person name="Grigoriev I."/>
        </authorList>
    </citation>
    <scope>NUCLEOTIDE SEQUENCE</scope>
    <source>
        <strain evidence="2">CBS 207.26</strain>
    </source>
</reference>
<dbReference type="EMBL" id="ML994629">
    <property type="protein sequence ID" value="KAF2186727.1"/>
    <property type="molecule type" value="Genomic_DNA"/>
</dbReference>